<name>A0AAJ5UIS4_XYLFS</name>
<accession>A0AAJ5UIS4</accession>
<protein>
    <submittedName>
        <fullName evidence="1">Uncharacterized protein</fullName>
    </submittedName>
</protein>
<evidence type="ECO:0000313" key="2">
    <source>
        <dbReference type="Proteomes" id="UP001211513"/>
    </source>
</evidence>
<proteinExistence type="predicted"/>
<gene>
    <name evidence="1" type="ORF">OK117_12015</name>
</gene>
<dbReference type="RefSeq" id="WP_272142395.1">
    <property type="nucleotide sequence ID" value="NZ_CP109886.1"/>
</dbReference>
<sequence>MGRLDAAFFIKASKKRPIHTFTMQDSTASAAPFSTPLRCCAADMGIWGYGDMGIWGYGDMGIWGYGDMGIWGYGDVGMWGCGDVGMWGCGDVGMWGCGDVGMWGCGDVGMWGCGVVRSIAGRLLGRWFDAGAAICVGAAPLNQQQFR</sequence>
<reference evidence="1" key="2">
    <citation type="submission" date="2022-10" db="EMBL/GenBank/DDBJ databases">
        <authorList>
            <person name="Landa B."/>
            <person name="Arias-Giraldo L.F."/>
            <person name="Roman-Ecija M."/>
            <person name="Velasco-Amo M.P."/>
            <person name="De La Fuente L."/>
            <person name="Marco-Noales E."/>
            <person name="Moralejo E."/>
        </authorList>
    </citation>
    <scope>NUCLEOTIDE SEQUENCE</scope>
    <source>
        <strain evidence="1">CFBP8073</strain>
    </source>
</reference>
<evidence type="ECO:0000313" key="1">
    <source>
        <dbReference type="EMBL" id="WCF28314.1"/>
    </source>
</evidence>
<reference evidence="1" key="1">
    <citation type="journal article" date="2022" name="Phytopathology">
        <title>Complete circularized genome resources of seven strains of Xylella fastidiosa subsp. fastidiosa using hybrid assembly reveals unknown plasmids.</title>
        <authorList>
            <person name="Velasco-Amo M.D.P."/>
            <person name="Arias-Giraldo L.F.F."/>
            <person name="Ecija M.R."/>
            <person name="De La Fuente L."/>
            <person name="Marco-Noales E."/>
            <person name="Moralejo E."/>
            <person name="Navas-Cort J.A."/>
            <person name="Landa B.B."/>
        </authorList>
    </citation>
    <scope>NUCLEOTIDE SEQUENCE</scope>
    <source>
        <strain evidence="1">CFBP8073</strain>
    </source>
</reference>
<dbReference type="Proteomes" id="UP001211513">
    <property type="component" value="Chromosome"/>
</dbReference>
<dbReference type="EMBL" id="CP109886">
    <property type="protein sequence ID" value="WCF28314.1"/>
    <property type="molecule type" value="Genomic_DNA"/>
</dbReference>
<organism evidence="1 2">
    <name type="scientific">Xylella fastidiosa subsp. fastidiosa</name>
    <dbReference type="NCBI Taxonomy" id="644356"/>
    <lineage>
        <taxon>Bacteria</taxon>
        <taxon>Pseudomonadati</taxon>
        <taxon>Pseudomonadota</taxon>
        <taxon>Gammaproteobacteria</taxon>
        <taxon>Lysobacterales</taxon>
        <taxon>Lysobacteraceae</taxon>
        <taxon>Xylella</taxon>
    </lineage>
</organism>
<dbReference type="AlphaFoldDB" id="A0AAJ5UIS4"/>